<dbReference type="Proteomes" id="UP000008311">
    <property type="component" value="Unassembled WGS sequence"/>
</dbReference>
<keyword evidence="2" id="KW-1185">Reference proteome</keyword>
<evidence type="ECO:0000313" key="1">
    <source>
        <dbReference type="EMBL" id="EEF50174.1"/>
    </source>
</evidence>
<organism evidence="1 2">
    <name type="scientific">Ricinus communis</name>
    <name type="common">Castor bean</name>
    <dbReference type="NCBI Taxonomy" id="3988"/>
    <lineage>
        <taxon>Eukaryota</taxon>
        <taxon>Viridiplantae</taxon>
        <taxon>Streptophyta</taxon>
        <taxon>Embryophyta</taxon>
        <taxon>Tracheophyta</taxon>
        <taxon>Spermatophyta</taxon>
        <taxon>Magnoliopsida</taxon>
        <taxon>eudicotyledons</taxon>
        <taxon>Gunneridae</taxon>
        <taxon>Pentapetalae</taxon>
        <taxon>rosids</taxon>
        <taxon>fabids</taxon>
        <taxon>Malpighiales</taxon>
        <taxon>Euphorbiaceae</taxon>
        <taxon>Acalyphoideae</taxon>
        <taxon>Acalypheae</taxon>
        <taxon>Ricinus</taxon>
    </lineage>
</organism>
<name>B9REH1_RICCO</name>
<dbReference type="eggNOG" id="ENOG502SYGI">
    <property type="taxonomic scope" value="Eukaryota"/>
</dbReference>
<proteinExistence type="predicted"/>
<accession>B9REH1</accession>
<evidence type="ECO:0000313" key="2">
    <source>
        <dbReference type="Proteomes" id="UP000008311"/>
    </source>
</evidence>
<dbReference type="AlphaFoldDB" id="B9REH1"/>
<dbReference type="InParanoid" id="B9REH1"/>
<gene>
    <name evidence="1" type="ORF">RCOM_1769890</name>
</gene>
<sequence length="136" mass="15430">MVFSVQEARNLAMKAKLLIQEQTRNTNYIRYRGVDNKALSDKGKEPLVIYNTMETANAGVGKRKGRVVEGGKGNTFVPAINNNPYTIPFYAKCYRCGEFVDHSNECLKWKVVNVVEKDDYVVGDEVRKPDGDDDYE</sequence>
<dbReference type="EMBL" id="EQ973776">
    <property type="protein sequence ID" value="EEF50174.1"/>
    <property type="molecule type" value="Genomic_DNA"/>
</dbReference>
<reference evidence="2" key="1">
    <citation type="journal article" date="2010" name="Nat. Biotechnol.">
        <title>Draft genome sequence of the oilseed species Ricinus communis.</title>
        <authorList>
            <person name="Chan A.P."/>
            <person name="Crabtree J."/>
            <person name="Zhao Q."/>
            <person name="Lorenzi H."/>
            <person name="Orvis J."/>
            <person name="Puiu D."/>
            <person name="Melake-Berhan A."/>
            <person name="Jones K.M."/>
            <person name="Redman J."/>
            <person name="Chen G."/>
            <person name="Cahoon E.B."/>
            <person name="Gedil M."/>
            <person name="Stanke M."/>
            <person name="Haas B.J."/>
            <person name="Wortman J.R."/>
            <person name="Fraser-Liggett C.M."/>
            <person name="Ravel J."/>
            <person name="Rabinowicz P.D."/>
        </authorList>
    </citation>
    <scope>NUCLEOTIDE SEQUENCE [LARGE SCALE GENOMIC DNA]</scope>
    <source>
        <strain evidence="2">cv. Hale</strain>
    </source>
</reference>
<protein>
    <submittedName>
        <fullName evidence="1">Uncharacterized protein</fullName>
    </submittedName>
</protein>